<reference evidence="1" key="1">
    <citation type="submission" date="2024-01" db="EMBL/GenBank/DDBJ databases">
        <title>First draft genome sequence data of TA4-1, the type strain of Gram-positive actinobacterium Streptomyces chiangmaiensis.</title>
        <authorList>
            <person name="Yasawong M."/>
            <person name="Nantapong N."/>
        </authorList>
    </citation>
    <scope>NUCLEOTIDE SEQUENCE</scope>
    <source>
        <strain evidence="1">TA4-1</strain>
    </source>
</reference>
<protein>
    <submittedName>
        <fullName evidence="1">Uncharacterized protein</fullName>
    </submittedName>
</protein>
<comment type="caution">
    <text evidence="1">The sequence shown here is derived from an EMBL/GenBank/DDBJ whole genome shotgun (WGS) entry which is preliminary data.</text>
</comment>
<dbReference type="RefSeq" id="WP_329511154.1">
    <property type="nucleotide sequence ID" value="NZ_BAAAYZ010000198.1"/>
</dbReference>
<evidence type="ECO:0000313" key="1">
    <source>
        <dbReference type="EMBL" id="MED7826761.1"/>
    </source>
</evidence>
<name>A0ABU7FRN2_9ACTN</name>
<dbReference type="EMBL" id="JAYWVC010000178">
    <property type="protein sequence ID" value="MED7826761.1"/>
    <property type="molecule type" value="Genomic_DNA"/>
</dbReference>
<gene>
    <name evidence="1" type="ORF">VXC91_33685</name>
</gene>
<evidence type="ECO:0000313" key="2">
    <source>
        <dbReference type="Proteomes" id="UP001333996"/>
    </source>
</evidence>
<sequence length="248" mass="27195">MVTLEAPSATSVGLCLAQAAIEKRPWLERLGVEVVRFYTALLAALGSPLRARYRLADLEQLALRLMRAAGIACWWSTNCLRSLLDEVSLAASTQSAHGKDTLGMIWQETGHPERAGLNVWRPYEQMRDETREAMWDAAATALQLAADGLITARGHLSSALRAPLHTYVYDGFESSPYRTTWQDAMTALEEALTLARNDPATARQLLGLLAGGCRTLVAFEQERSYLYGAGVPAAFLPSAHELGRHDLI</sequence>
<organism evidence="1 2">
    <name type="scientific">Streptomyces chiangmaiensis</name>
    <dbReference type="NCBI Taxonomy" id="766497"/>
    <lineage>
        <taxon>Bacteria</taxon>
        <taxon>Bacillati</taxon>
        <taxon>Actinomycetota</taxon>
        <taxon>Actinomycetes</taxon>
        <taxon>Kitasatosporales</taxon>
        <taxon>Streptomycetaceae</taxon>
        <taxon>Streptomyces</taxon>
    </lineage>
</organism>
<accession>A0ABU7FRN2</accession>
<dbReference type="Proteomes" id="UP001333996">
    <property type="component" value="Unassembled WGS sequence"/>
</dbReference>
<proteinExistence type="predicted"/>
<keyword evidence="2" id="KW-1185">Reference proteome</keyword>